<dbReference type="GO" id="GO:0016740">
    <property type="term" value="F:transferase activity"/>
    <property type="evidence" value="ECO:0007669"/>
    <property type="project" value="UniProtKB-KW"/>
</dbReference>
<reference evidence="3" key="1">
    <citation type="submission" date="2016-10" db="EMBL/GenBank/DDBJ databases">
        <authorList>
            <person name="Varghese N."/>
            <person name="Submissions S."/>
        </authorList>
    </citation>
    <scope>NUCLEOTIDE SEQUENCE [LARGE SCALE GENOMIC DNA]</scope>
    <source>
        <strain evidence="3">DSM 25730</strain>
    </source>
</reference>
<dbReference type="OrthoDB" id="1099770at2"/>
<dbReference type="InterPro" id="IPR016181">
    <property type="entry name" value="Acyl_CoA_acyltransferase"/>
</dbReference>
<dbReference type="AlphaFoldDB" id="A0A1I1PH07"/>
<dbReference type="Pfam" id="PF13480">
    <property type="entry name" value="Acetyltransf_6"/>
    <property type="match status" value="1"/>
</dbReference>
<evidence type="ECO:0000313" key="3">
    <source>
        <dbReference type="Proteomes" id="UP000199439"/>
    </source>
</evidence>
<dbReference type="InterPro" id="IPR038740">
    <property type="entry name" value="BioF2-like_GNAT_dom"/>
</dbReference>
<name>A0A1I1PH07_9FLAO</name>
<keyword evidence="2" id="KW-0808">Transferase</keyword>
<dbReference type="RefSeq" id="WP_092850669.1">
    <property type="nucleotide sequence ID" value="NZ_FOMI01000003.1"/>
</dbReference>
<accession>A0A1I1PH07</accession>
<feature type="domain" description="BioF2-like acetyltransferase" evidence="1">
    <location>
        <begin position="99"/>
        <end position="247"/>
    </location>
</feature>
<dbReference type="Gene3D" id="3.40.630.30">
    <property type="match status" value="1"/>
</dbReference>
<dbReference type="SUPFAM" id="SSF55729">
    <property type="entry name" value="Acyl-CoA N-acyltransferases (Nat)"/>
    <property type="match status" value="1"/>
</dbReference>
<gene>
    <name evidence="2" type="ORF">SAMN04487987_103344</name>
</gene>
<organism evidence="2 3">
    <name type="scientific">Algibacter pectinivorans</name>
    <dbReference type="NCBI Taxonomy" id="870482"/>
    <lineage>
        <taxon>Bacteria</taxon>
        <taxon>Pseudomonadati</taxon>
        <taxon>Bacteroidota</taxon>
        <taxon>Flavobacteriia</taxon>
        <taxon>Flavobacteriales</taxon>
        <taxon>Flavobacteriaceae</taxon>
        <taxon>Algibacter</taxon>
    </lineage>
</organism>
<proteinExistence type="predicted"/>
<protein>
    <submittedName>
        <fullName evidence="2">Acetyltransferase (GNAT) domain-containing protein</fullName>
    </submittedName>
</protein>
<evidence type="ECO:0000259" key="1">
    <source>
        <dbReference type="Pfam" id="PF13480"/>
    </source>
</evidence>
<dbReference type="Proteomes" id="UP000199439">
    <property type="component" value="Unassembled WGS sequence"/>
</dbReference>
<evidence type="ECO:0000313" key="2">
    <source>
        <dbReference type="EMBL" id="SFD06978.1"/>
    </source>
</evidence>
<dbReference type="EMBL" id="FOMI01000003">
    <property type="protein sequence ID" value="SFD06978.1"/>
    <property type="molecule type" value="Genomic_DNA"/>
</dbReference>
<keyword evidence="3" id="KW-1185">Reference proteome</keyword>
<sequence length="302" mass="36104">MKKNLSKLNLFLELFQKGQIPNCYLDIKNRGENILKNNIKDYKKNSLVHSHSLCPNYLEYVVNEEEYKLSKVTQANIGYAIDISKINNLQDYMERHMSRSFRKTIRQSVRRLEDGFKITYRMLGHDILESEYISLLDQLRAMLDKRFEQKNEKDEKLSQWLQIKNNFYESLKNKQANIFVIYNADTPINISLNYLSNNMIFCWISCYNINYAKFSLGHVDLCKHIEWCFENSYKLLELGYGDHDYKKKWSNIIYNFEHHVLSKKKSFKAIILGKIEYCKVYIKEFLKHKGVVVFFKSLKKSK</sequence>
<dbReference type="STRING" id="870482.SAMN04487987_103344"/>